<dbReference type="PROSITE" id="PS00092">
    <property type="entry name" value="N6_MTASE"/>
    <property type="match status" value="1"/>
</dbReference>
<dbReference type="GO" id="GO:0032259">
    <property type="term" value="P:methylation"/>
    <property type="evidence" value="ECO:0007669"/>
    <property type="project" value="UniProtKB-KW"/>
</dbReference>
<feature type="region of interest" description="Disordered" evidence="6">
    <location>
        <begin position="923"/>
        <end position="960"/>
    </location>
</feature>
<evidence type="ECO:0000313" key="10">
    <source>
        <dbReference type="Proteomes" id="UP001596242"/>
    </source>
</evidence>
<evidence type="ECO:0000259" key="8">
    <source>
        <dbReference type="Pfam" id="PF20473"/>
    </source>
</evidence>
<keyword evidence="4" id="KW-0949">S-adenosyl-L-methionine</keyword>
<dbReference type="Gene3D" id="3.40.50.150">
    <property type="entry name" value="Vaccinia Virus protein VP39"/>
    <property type="match status" value="2"/>
</dbReference>
<dbReference type="SUPFAM" id="SSF53335">
    <property type="entry name" value="S-adenosyl-L-methionine-dependent methyltransferases"/>
    <property type="match status" value="1"/>
</dbReference>
<accession>A0ABW1M8T8</accession>
<keyword evidence="3" id="KW-0808">Transferase</keyword>
<evidence type="ECO:0000259" key="7">
    <source>
        <dbReference type="Pfam" id="PF07669"/>
    </source>
</evidence>
<evidence type="ECO:0000256" key="2">
    <source>
        <dbReference type="ARBA" id="ARBA00022603"/>
    </source>
</evidence>
<name>A0ABW1M8T8_9ACTN</name>
<feature type="region of interest" description="Disordered" evidence="6">
    <location>
        <begin position="431"/>
        <end position="459"/>
    </location>
</feature>
<feature type="region of interest" description="Disordered" evidence="6">
    <location>
        <begin position="92"/>
        <end position="117"/>
    </location>
</feature>
<sequence>MKFDALVNEGEYFPSFYLDEILPKQLKSGRLKEWAAEERHGRPTPRQGLRDLTGPYLDLRITVGGEAGKFNLLPDPEAVAAQQAATDALKDRTTADEPPAFRPEAEPRTCGDTPEGSWRAGLDAWHTRVLRALGFTPVPGHLTVHGASGPVAVPVAHSEPGIAVLTGGFADDVADTRGDGTANRLAVPVRVASGKALTTVTDLAAWLLAADQAPRYALLLFGGIMVLADRENYARGRHLAVSLEVALPRKGVKGATAGELDVIAALFGAPSLRPAQDGGDDDIARLVAESRDHSVGVTADLREGLKKSVQLIANEVLGLAGRQGVRPEDLPEWLPGPLAERGSLPDLLTKESLRYLYRILFLLYAEARPELDILPMRSEEYVRGYSVARLRELAVQEKLSSTSRDRHHFHDSLDLLFEKVFTGHPVAGTVTSREAPRDALPDETAGPGVPGEDAGLSEDDGYEGVRIEALRSRLFDPESIKIVDRVITHPDADRRLDLRLRNKILHKVLRNLTVVEGRGRGGRGGFISYANLSINHLGAVYEGLMSYSGFIADEPLYEVAKGGDPSGGSWLIRASQVASGRYPDGPDDSVFVGTEINPETNQRVPVPHKVGSYVYRLAGRDRQTSASYYTPESLTRATVEQTLRFRLDEKGDVDPKEPENAWVNAADVLRWRVCEPALGSGAFLNEAVNQLAELYLRLAQRERGVDIDPEDYQRELQKAKAYIALHNVYGVDLNETAVELAEISLWLNTMYRGMKAPWYGLHLHRGNSLIGAARKVYPGNTLRDGGWLTTKDPQKPRHAPWGEKLKGREVHQFLLPAMGWGSIGEKVGLRTLKKGTPAETVRAVVDGDVVDWLEPGLVEAMRKWRSALRRKPKGETKGKGVQKQTIPTPEAREKREKEDARRGQGAFDLGLEIWEPMSFDFAPAESDDAKAGGTGHRESSAAPRTAEGEDTEPGEKTQTGRLMRLARRVEFLWDLVEMRLRLSEEEISRHVDVWGAAIPRDGQGSDSGERKRPPMDRDAVLEALHRKGRPYWRLKQLMDAWCALWFWPLEEIGLLDGSDTFEYHPHGEDLTALRRGDPRRKVALKSLEDWIEFAEAVVGRMDVDTGEGRQTSTLSFDGIESLDELDDKERELAEKMSDHTAWTEPADLGDTFPWYGTAARIAGERGFFHWELDFAHVFAEGGFDLMVGNPPWVRQEWDENGVLAEIEPWFVLGGSAAEAQWEQNVAEVLSKPGHRSFYLGELETVAGVSEFLSSGDTYPELVGTRPDMYRAFMLLGWRAVGERGITGLIHPSTHLTGTKEGVLRKAAYRHLRFHADFTNELLVFANPVGNSSHFSVNVYGRDQDICFQHMSWLLHPSVLVKSMRHDGEGPLPGVKDGGKWDLRPHRDRIVMVNEERLREWRALSGEENPPPVEQTKLLYPVTRAENSAVRALAKWPHRLGVMNPRISSGFNEKTDRSAGYFSKTPGSVDSWQDVILQGPLIHIATPYHKQPPEGGSKSMRDYEAWDHLNLAADAVPRTNYRPAGSRSRFIDAQDRWVDHDRLTQLRDDPAAVAAAETDARVADSELEDEDLYRAADALLQAASMRPYSEFYRVVWRVMIASNTERSLVSSLMPPGPTHVDLVNSMALRSNRDTALAAGVWAALPSDYYLRVNSVGHLRIGEAAKFPVPTSGHPLEQALLLRTLRLNCQTNAYAPLWQELYDLTWQQDRWAASTEWPKDTPSLTDGVTPTWTRDTPLRTEFSRRAALVEIDALVAVWLGISADELVAMYNARFPVLQQYEENMWFDATGRRIAKAYQQHGYGQPKDAWKQLSSPEAFPEEHKVPDGYTSPLHRAHREDEMRAAHAEFTRRLREVGWEPGDTRPPGA</sequence>
<dbReference type="RefSeq" id="WP_386404447.1">
    <property type="nucleotide sequence ID" value="NZ_JBHSPT010000091.1"/>
</dbReference>
<feature type="compositionally biased region" description="Basic and acidic residues" evidence="6">
    <location>
        <begin position="890"/>
        <end position="902"/>
    </location>
</feature>
<dbReference type="EMBL" id="JBHSPT010000091">
    <property type="protein sequence ID" value="MFC6059705.1"/>
    <property type="molecule type" value="Genomic_DNA"/>
</dbReference>
<comment type="caution">
    <text evidence="9">The sequence shown here is derived from an EMBL/GenBank/DDBJ whole genome shotgun (WGS) entry which is preliminary data.</text>
</comment>
<evidence type="ECO:0000313" key="9">
    <source>
        <dbReference type="EMBL" id="MFC6059705.1"/>
    </source>
</evidence>
<keyword evidence="10" id="KW-1185">Reference proteome</keyword>
<dbReference type="InterPro" id="IPR002052">
    <property type="entry name" value="DNA_methylase_N6_adenine_CS"/>
</dbReference>
<reference evidence="10" key="1">
    <citation type="journal article" date="2019" name="Int. J. Syst. Evol. Microbiol.">
        <title>The Global Catalogue of Microorganisms (GCM) 10K type strain sequencing project: providing services to taxonomists for standard genome sequencing and annotation.</title>
        <authorList>
            <consortium name="The Broad Institute Genomics Platform"/>
            <consortium name="The Broad Institute Genome Sequencing Center for Infectious Disease"/>
            <person name="Wu L."/>
            <person name="Ma J."/>
        </authorList>
    </citation>
    <scope>NUCLEOTIDE SEQUENCE [LARGE SCALE GENOMIC DNA]</scope>
    <source>
        <strain evidence="10">JCM 12763</strain>
    </source>
</reference>
<dbReference type="InterPro" id="IPR046816">
    <property type="entry name" value="MmeI_Mtase"/>
</dbReference>
<organism evidence="9 10">
    <name type="scientific">Streptomyces pratens</name>
    <dbReference type="NCBI Taxonomy" id="887456"/>
    <lineage>
        <taxon>Bacteria</taxon>
        <taxon>Bacillati</taxon>
        <taxon>Actinomycetota</taxon>
        <taxon>Actinomycetes</taxon>
        <taxon>Kitasatosporales</taxon>
        <taxon>Streptomycetaceae</taxon>
        <taxon>Streptomyces</taxon>
    </lineage>
</organism>
<dbReference type="PANTHER" id="PTHR33841:SF1">
    <property type="entry name" value="DNA METHYLTRANSFERASE A"/>
    <property type="match status" value="1"/>
</dbReference>
<proteinExistence type="predicted"/>
<dbReference type="Pfam" id="PF07669">
    <property type="entry name" value="Eco57I"/>
    <property type="match status" value="1"/>
</dbReference>
<evidence type="ECO:0000256" key="6">
    <source>
        <dbReference type="SAM" id="MobiDB-lite"/>
    </source>
</evidence>
<feature type="compositionally biased region" description="Basic and acidic residues" evidence="6">
    <location>
        <begin position="927"/>
        <end position="939"/>
    </location>
</feature>
<evidence type="ECO:0000256" key="1">
    <source>
        <dbReference type="ARBA" id="ARBA00011900"/>
    </source>
</evidence>
<keyword evidence="2 9" id="KW-0489">Methyltransferase</keyword>
<gene>
    <name evidence="9" type="ORF">ACFP50_31140</name>
</gene>
<feature type="region of interest" description="Disordered" evidence="6">
    <location>
        <begin position="868"/>
        <end position="903"/>
    </location>
</feature>
<dbReference type="Proteomes" id="UP001596242">
    <property type="component" value="Unassembled WGS sequence"/>
</dbReference>
<dbReference type="PANTHER" id="PTHR33841">
    <property type="entry name" value="DNA METHYLTRANSFERASE YEEA-RELATED"/>
    <property type="match status" value="1"/>
</dbReference>
<evidence type="ECO:0000256" key="3">
    <source>
        <dbReference type="ARBA" id="ARBA00022679"/>
    </source>
</evidence>
<dbReference type="InterPro" id="IPR050953">
    <property type="entry name" value="N4_N6_ade-DNA_methylase"/>
</dbReference>
<dbReference type="InterPro" id="IPR029063">
    <property type="entry name" value="SAM-dependent_MTases_sf"/>
</dbReference>
<protein>
    <recommendedName>
        <fullName evidence="1">site-specific DNA-methyltransferase (adenine-specific)</fullName>
        <ecNumber evidence="1">2.1.1.72</ecNumber>
    </recommendedName>
</protein>
<evidence type="ECO:0000256" key="5">
    <source>
        <dbReference type="ARBA" id="ARBA00047942"/>
    </source>
</evidence>
<evidence type="ECO:0000256" key="4">
    <source>
        <dbReference type="ARBA" id="ARBA00022691"/>
    </source>
</evidence>
<feature type="domain" description="MmeI-like DNA-methyltransferase" evidence="8">
    <location>
        <begin position="669"/>
        <end position="749"/>
    </location>
</feature>
<dbReference type="GO" id="GO:0008168">
    <property type="term" value="F:methyltransferase activity"/>
    <property type="evidence" value="ECO:0007669"/>
    <property type="project" value="UniProtKB-KW"/>
</dbReference>
<feature type="domain" description="Type II methyltransferase M.TaqI-like" evidence="7">
    <location>
        <begin position="1161"/>
        <end position="1197"/>
    </location>
</feature>
<comment type="catalytic activity">
    <reaction evidence="5">
        <text>a 2'-deoxyadenosine in DNA + S-adenosyl-L-methionine = an N(6)-methyl-2'-deoxyadenosine in DNA + S-adenosyl-L-homocysteine + H(+)</text>
        <dbReference type="Rhea" id="RHEA:15197"/>
        <dbReference type="Rhea" id="RHEA-COMP:12418"/>
        <dbReference type="Rhea" id="RHEA-COMP:12419"/>
        <dbReference type="ChEBI" id="CHEBI:15378"/>
        <dbReference type="ChEBI" id="CHEBI:57856"/>
        <dbReference type="ChEBI" id="CHEBI:59789"/>
        <dbReference type="ChEBI" id="CHEBI:90615"/>
        <dbReference type="ChEBI" id="CHEBI:90616"/>
        <dbReference type="EC" id="2.1.1.72"/>
    </reaction>
</comment>
<dbReference type="Pfam" id="PF20473">
    <property type="entry name" value="MmeI_Mtase"/>
    <property type="match status" value="1"/>
</dbReference>
<dbReference type="InterPro" id="IPR011639">
    <property type="entry name" value="MethylTrfase_TaqI-like_dom"/>
</dbReference>
<feature type="region of interest" description="Disordered" evidence="6">
    <location>
        <begin position="1814"/>
        <end position="1834"/>
    </location>
</feature>
<dbReference type="EC" id="2.1.1.72" evidence="1"/>